<keyword evidence="3 7" id="KW-1133">Transmembrane helix</keyword>
<dbReference type="GeneID" id="11533673"/>
<reference evidence="8 9" key="1">
    <citation type="journal article" date="2011" name="Proc. Natl. Acad. Sci. U.S.A.">
        <title>Evolutionary erosion of yeast sex chromosomes by mating-type switching accidents.</title>
        <authorList>
            <person name="Gordon J.L."/>
            <person name="Armisen D."/>
            <person name="Proux-Wera E."/>
            <person name="Oheigeartaigh S.S."/>
            <person name="Byrne K.P."/>
            <person name="Wolfe K.H."/>
        </authorList>
    </citation>
    <scope>NUCLEOTIDE SEQUENCE [LARGE SCALE GENOMIC DNA]</scope>
    <source>
        <strain evidence="9">ATCC 24235 / CBS 4417 / NBRC 1672 / NRRL Y-8282 / UCD 70-5</strain>
    </source>
</reference>
<dbReference type="OrthoDB" id="4829at2759"/>
<dbReference type="InterPro" id="IPR023271">
    <property type="entry name" value="Aquaporin-like"/>
</dbReference>
<feature type="compositionally biased region" description="Basic and acidic residues" evidence="6">
    <location>
        <begin position="287"/>
        <end position="297"/>
    </location>
</feature>
<feature type="transmembrane region" description="Helical" evidence="7">
    <location>
        <begin position="71"/>
        <end position="98"/>
    </location>
</feature>
<organism evidence="8 9">
    <name type="scientific">Tetrapisispora phaffii (strain ATCC 24235 / CBS 4417 / NBRC 1672 / NRRL Y-8282 / UCD 70-5)</name>
    <name type="common">Yeast</name>
    <name type="synonym">Fabospora phaffii</name>
    <dbReference type="NCBI Taxonomy" id="1071381"/>
    <lineage>
        <taxon>Eukaryota</taxon>
        <taxon>Fungi</taxon>
        <taxon>Dikarya</taxon>
        <taxon>Ascomycota</taxon>
        <taxon>Saccharomycotina</taxon>
        <taxon>Saccharomycetes</taxon>
        <taxon>Saccharomycetales</taxon>
        <taxon>Saccharomycetaceae</taxon>
        <taxon>Tetrapisispora</taxon>
    </lineage>
</organism>
<dbReference type="STRING" id="1071381.G8BQR2"/>
<dbReference type="EMBL" id="HE612858">
    <property type="protein sequence ID" value="CCE62574.1"/>
    <property type="molecule type" value="Genomic_DNA"/>
</dbReference>
<feature type="compositionally biased region" description="Polar residues" evidence="6">
    <location>
        <begin position="364"/>
        <end position="374"/>
    </location>
</feature>
<evidence type="ECO:0000256" key="6">
    <source>
        <dbReference type="SAM" id="MobiDB-lite"/>
    </source>
</evidence>
<gene>
    <name evidence="8" type="primary">TPHA0C04240</name>
    <name evidence="8" type="ordered locus">TPHA_0C04240</name>
</gene>
<feature type="compositionally biased region" description="Polar residues" evidence="6">
    <location>
        <begin position="440"/>
        <end position="453"/>
    </location>
</feature>
<evidence type="ECO:0000256" key="1">
    <source>
        <dbReference type="ARBA" id="ARBA00004141"/>
    </source>
</evidence>
<evidence type="ECO:0000256" key="3">
    <source>
        <dbReference type="ARBA" id="ARBA00022989"/>
    </source>
</evidence>
<sequence length="548" mass="60056">MDLQYSSPNDAALAVVATAMKKSRLKLHILLLNSIVGGALFSSGGFLYVGFNSENPKLVAENPGIGNFVGAVFYGIGLFYVIITGADLFNSNILFFTVGLLRGAVTIYDLLISWFVSWLGNIAGTLFAAYVFLFLSGSGATAQWSEGSRQVLESKASFSFIQVFLKGIAGNFYVCLAVYLQMMAKPIHVRYIMASLPIFTFVSLGYTHVVADMAVAYIGLLNGADVSVGKYIWKLLVPGSIGNIIGGSAFGIIIPYFMHIVVVEMDKKELAIPEYEARDEHPELNTDSRVVRLKVPEADMDTETDTDAEAHVDDDVDEKNDTGSTMDQTSPYRGSWAPPPDNSSIQDDSLYDSADTPKDFRRQPSLSRTGTHASRITIASAKSRAASHIIASPPGVFPILGMGKAPLKERQIQSGNYKASGDSESLQKVSTQKTERHYNRTSSSQRSMDSNESKIYSTTQEIEDFETDKRLNYDVTRDKPGAALKRAVTNTIYKLTRTRTVESKLPQTTQDMVVTDNQNMQTMNPSSSQASINQSIESYLSYVNSSID</sequence>
<keyword evidence="4 7" id="KW-0472">Membrane</keyword>
<feature type="compositionally biased region" description="Polar residues" evidence="6">
    <location>
        <begin position="322"/>
        <end position="332"/>
    </location>
</feature>
<keyword evidence="9" id="KW-1185">Reference proteome</keyword>
<dbReference type="GO" id="GO:0015513">
    <property type="term" value="F:high-affinity secondary active nitrite transmembrane transporter activity"/>
    <property type="evidence" value="ECO:0007669"/>
    <property type="project" value="TreeGrafter"/>
</dbReference>
<dbReference type="RefSeq" id="XP_003685008.1">
    <property type="nucleotide sequence ID" value="XM_003684960.1"/>
</dbReference>
<keyword evidence="2 7" id="KW-0812">Transmembrane</keyword>
<dbReference type="InterPro" id="IPR024002">
    <property type="entry name" value="For/NO2_transpt_CS"/>
</dbReference>
<feature type="region of interest" description="Disordered" evidence="6">
    <location>
        <begin position="287"/>
        <end position="374"/>
    </location>
</feature>
<dbReference type="eggNOG" id="ENOG502QUGF">
    <property type="taxonomic scope" value="Eukaryota"/>
</dbReference>
<comment type="similarity">
    <text evidence="5">Belongs to the FNT transporter (TC 1.A.16) family.</text>
</comment>
<evidence type="ECO:0000313" key="9">
    <source>
        <dbReference type="Proteomes" id="UP000005666"/>
    </source>
</evidence>
<dbReference type="PANTHER" id="PTHR30520">
    <property type="entry name" value="FORMATE TRANSPORTER-RELATED"/>
    <property type="match status" value="1"/>
</dbReference>
<feature type="compositionally biased region" description="Polar residues" evidence="6">
    <location>
        <begin position="413"/>
        <end position="432"/>
    </location>
</feature>
<dbReference type="InterPro" id="IPR000292">
    <property type="entry name" value="For/NO2_transpt"/>
</dbReference>
<feature type="transmembrane region" description="Helical" evidence="7">
    <location>
        <begin position="231"/>
        <end position="258"/>
    </location>
</feature>
<dbReference type="PROSITE" id="PS01005">
    <property type="entry name" value="FORMATE_NITRITE_TP_1"/>
    <property type="match status" value="1"/>
</dbReference>
<dbReference type="KEGG" id="tpf:TPHA_0C04240"/>
<dbReference type="OMA" id="KWIMITL"/>
<accession>G8BQR2</accession>
<feature type="region of interest" description="Disordered" evidence="6">
    <location>
        <begin position="413"/>
        <end position="453"/>
    </location>
</feature>
<name>G8BQR2_TETPH</name>
<protein>
    <recommendedName>
        <fullName evidence="10">Formate/nitrite transporter</fullName>
    </recommendedName>
</protein>
<feature type="transmembrane region" description="Helical" evidence="7">
    <location>
        <begin position="110"/>
        <end position="136"/>
    </location>
</feature>
<evidence type="ECO:0000256" key="2">
    <source>
        <dbReference type="ARBA" id="ARBA00022692"/>
    </source>
</evidence>
<evidence type="ECO:0000256" key="7">
    <source>
        <dbReference type="SAM" id="Phobius"/>
    </source>
</evidence>
<evidence type="ECO:0000256" key="5">
    <source>
        <dbReference type="ARBA" id="ARBA00049660"/>
    </source>
</evidence>
<dbReference type="GO" id="GO:0005886">
    <property type="term" value="C:plasma membrane"/>
    <property type="evidence" value="ECO:0007669"/>
    <property type="project" value="TreeGrafter"/>
</dbReference>
<dbReference type="HOGENOM" id="CLU_020549_0_0_1"/>
<feature type="transmembrane region" description="Helical" evidence="7">
    <location>
        <begin position="30"/>
        <end position="51"/>
    </location>
</feature>
<evidence type="ECO:0008006" key="10">
    <source>
        <dbReference type="Google" id="ProtNLM"/>
    </source>
</evidence>
<dbReference type="GO" id="GO:0015707">
    <property type="term" value="P:nitrite transport"/>
    <property type="evidence" value="ECO:0007669"/>
    <property type="project" value="TreeGrafter"/>
</dbReference>
<dbReference type="PANTHER" id="PTHR30520:SF6">
    <property type="entry name" value="FORMATE_NITRATE FAMILY TRANSPORTER (EUROFUNG)"/>
    <property type="match status" value="1"/>
</dbReference>
<proteinExistence type="inferred from homology"/>
<feature type="transmembrane region" description="Helical" evidence="7">
    <location>
        <begin position="191"/>
        <end position="211"/>
    </location>
</feature>
<comment type="subcellular location">
    <subcellularLocation>
        <location evidence="1">Membrane</location>
        <topology evidence="1">Multi-pass membrane protein</topology>
    </subcellularLocation>
</comment>
<dbReference type="Pfam" id="PF01226">
    <property type="entry name" value="Form_Nir_trans"/>
    <property type="match status" value="1"/>
</dbReference>
<dbReference type="Proteomes" id="UP000005666">
    <property type="component" value="Chromosome 3"/>
</dbReference>
<dbReference type="Gene3D" id="1.20.1080.10">
    <property type="entry name" value="Glycerol uptake facilitator protein"/>
    <property type="match status" value="1"/>
</dbReference>
<feature type="compositionally biased region" description="Acidic residues" evidence="6">
    <location>
        <begin position="298"/>
        <end position="307"/>
    </location>
</feature>
<evidence type="ECO:0000256" key="4">
    <source>
        <dbReference type="ARBA" id="ARBA00023136"/>
    </source>
</evidence>
<feature type="transmembrane region" description="Helical" evidence="7">
    <location>
        <begin position="156"/>
        <end position="179"/>
    </location>
</feature>
<evidence type="ECO:0000313" key="8">
    <source>
        <dbReference type="EMBL" id="CCE62574.1"/>
    </source>
</evidence>
<dbReference type="AlphaFoldDB" id="G8BQR2"/>